<evidence type="ECO:0000313" key="7">
    <source>
        <dbReference type="EMBL" id="KYF93014.1"/>
    </source>
</evidence>
<dbReference type="InterPro" id="IPR003661">
    <property type="entry name" value="HisK_dim/P_dom"/>
</dbReference>
<dbReference type="Gene3D" id="3.30.450.40">
    <property type="match status" value="1"/>
</dbReference>
<dbReference type="EMBL" id="JEMB01000852">
    <property type="protein sequence ID" value="KYF93014.1"/>
    <property type="molecule type" value="Genomic_DNA"/>
</dbReference>
<evidence type="ECO:0000256" key="2">
    <source>
        <dbReference type="ARBA" id="ARBA00012438"/>
    </source>
</evidence>
<dbReference type="GO" id="GO:0005524">
    <property type="term" value="F:ATP binding"/>
    <property type="evidence" value="ECO:0007669"/>
    <property type="project" value="InterPro"/>
</dbReference>
<name>A0A150SKR9_SORCE</name>
<evidence type="ECO:0000259" key="6">
    <source>
        <dbReference type="PROSITE" id="PS50109"/>
    </source>
</evidence>
<accession>A0A150SKR9</accession>
<dbReference type="PANTHER" id="PTHR43642:SF1">
    <property type="entry name" value="HYBRID SIGNAL TRANSDUCTION HISTIDINE KINASE G"/>
    <property type="match status" value="1"/>
</dbReference>
<dbReference type="InterPro" id="IPR041664">
    <property type="entry name" value="AAA_16"/>
</dbReference>
<sequence>MRDIPGYQTKSVLHEGSRLVTYRAIRRSDGAPVLLKMAAADYPSMEDTARLRHEHRLCSGLSLPGVLAPYAIENHQGRLVLVQEDFGGLPLSAFAPDAIDIDALLSLAIQLAGTLGELHERRIVHKDIHPGSIYFDPPTGAAKVTNFGLASQLSRESHNALSPAAIEGLLAYVSPEQTGRMNRAIDYRTDFYSLGVCLYERLVGRPPFASTDPMEVVHCHIAKKADPPHAVSAAPAGLSRLVMKLLAKTAEERYQSGRGLRRDLERCLEQWRNECRIAPFELGRDDAASTLQPPQKLYGREAEREALLAAFQRASEGRSEMMLVEGYAGIGKSTLVHEIQKPVVQRRGYFISGKFDQLERELPYSSLVQAFQSLARQILTEDEARVARWRGRLREALGGVAQVIIDLIPDVGLVMGPQPPVPALGPAESQNRLRLAFHQFIEVFAQQEHPLAVFLDDLQWADSASLNLLQGLMLERDTRHILLIGAYRGNEVAAEHPLSMLLDKLQKAAKPLTRLSLRPLSPAELTQLLADTLACPEARVAPLATLLFGKTEGNPFFVRELLQELHSGGLLVFDPDASAERPEDGPWTWRLEDIRAARIADNVVHLMVGKIHKLPAETQEMLKLAACLGDRFDLNLVALAGEKTPGEAASLLWEAVGEGLITPEGIAYLLLQDAAPEDTAALKDVPVPYAFVHDRVQQAAYSLLDASRREEIHARVGRLLLRRYDAERREENLFDIVSHLNAGAAHVVDVDERRELAALNLLAGRKAKASSAYEAALRFLAAGTALLGEGAWDTDYDQMFALELQRGECEYLTARLAEAGERFVTLQQRARTRMDRVTLHTTHMTLLLHLGQLDMAIDAGLTALRLLGLALPAEPSAAQVGLELVRVQWGLVGKSVESLAALPDRMTAEIRAGMRLLMNLWFPTYLRKREKLVALLMLKLVHLSLLHGNTSTSSFGYAFYGVLQSSMFRRPRAGAAFGELALELTRRFDDPPVTSKTLFIIACFLVHFTTHPRAGVELFEQGLKYSLEAGDLIQAGFCASSRLPLVALLGTPLPEMAAETRRYLDFASRIGAPPVIRVGKAVQRWASLLRDAAPAAVSDADFLWDQAPEIPGPDTFDVLHLQSAYLLDRPHLAIDLAEKIQKEYPHWLEPSMYVTAYHAFFHALAVVAVHPTAPESKKKGYGEVLRRSRSTLERWAANSPQTSSFKHALLEAEAARIEGHEARAVLLYDQAIAQAQEHGFVQYAALANECAGRFYRARGQLRVAQGYVEEARYLYLSWGAMKKVSLLEERYGDVLTRPAARGALEPPPDWLEIPHSVRLDLTSVVKASQVLSSALVLSDLLRQVMQIVIENAGAQRGYLILADGERLFIEAAGATDQAHVLVLQSMPVESCPDIAQAVVHYVYRTRRDVVLDNASEEGLFTHDPYVLRQRSKSILCTPLGQHGPLGLLYIENNLTTGAFTPKRIEVLRLLSSQIAISIENARLYANLEQKVARRTEELRQKNLDLEDTLRHLRAAQAQLVHQEKLAALGKLTAGIAHEIRNPLNFINNFSLIANDLCDELIDGAADPDLRVAAVCDTLSDLRTSTQKILEHGRRADGIVRSMLELSRVRTGGRQPVELNTLIEEHVKLALPGLRDKVDEPEVQLLRDYDPSIGAVELIAPEIGQVILNLLSNALYAVREKGAAQGRSYSPVVTVRTRSRGNLVEICVEDNGPGIPPRIRDKLFEPFFTTKPAGQGTGLGLSLSHDIVVQGHRGQMTVESEEGHSTTFCVLLPRASAHDEAAREPR</sequence>
<dbReference type="InterPro" id="IPR000719">
    <property type="entry name" value="Prot_kinase_dom"/>
</dbReference>
<comment type="caution">
    <text evidence="7">The sequence shown here is derived from an EMBL/GenBank/DDBJ whole genome shotgun (WGS) entry which is preliminary data.</text>
</comment>
<feature type="coiled-coil region" evidence="4">
    <location>
        <begin position="1484"/>
        <end position="1518"/>
    </location>
</feature>
<dbReference type="CDD" id="cd00082">
    <property type="entry name" value="HisKA"/>
    <property type="match status" value="1"/>
</dbReference>
<gene>
    <name evidence="7" type="ORF">BE17_25190</name>
</gene>
<dbReference type="SUPFAM" id="SSF56112">
    <property type="entry name" value="Protein kinase-like (PK-like)"/>
    <property type="match status" value="1"/>
</dbReference>
<feature type="domain" description="Protein kinase" evidence="5">
    <location>
        <begin position="7"/>
        <end position="272"/>
    </location>
</feature>
<evidence type="ECO:0000259" key="5">
    <source>
        <dbReference type="PROSITE" id="PS50011"/>
    </source>
</evidence>
<dbReference type="InterPro" id="IPR053159">
    <property type="entry name" value="Hybrid_Histidine_Kinase"/>
</dbReference>
<dbReference type="InterPro" id="IPR011009">
    <property type="entry name" value="Kinase-like_dom_sf"/>
</dbReference>
<evidence type="ECO:0000313" key="8">
    <source>
        <dbReference type="Proteomes" id="UP000075635"/>
    </source>
</evidence>
<dbReference type="InterPro" id="IPR003018">
    <property type="entry name" value="GAF"/>
</dbReference>
<dbReference type="InterPro" id="IPR036890">
    <property type="entry name" value="HATPase_C_sf"/>
</dbReference>
<dbReference type="PROSITE" id="PS50109">
    <property type="entry name" value="HIS_KIN"/>
    <property type="match status" value="1"/>
</dbReference>
<dbReference type="Pfam" id="PF01590">
    <property type="entry name" value="GAF"/>
    <property type="match status" value="1"/>
</dbReference>
<dbReference type="SMART" id="SM00065">
    <property type="entry name" value="GAF"/>
    <property type="match status" value="1"/>
</dbReference>
<dbReference type="Pfam" id="PF02518">
    <property type="entry name" value="HATPase_c"/>
    <property type="match status" value="1"/>
</dbReference>
<evidence type="ECO:0000256" key="4">
    <source>
        <dbReference type="SAM" id="Coils"/>
    </source>
</evidence>
<dbReference type="SUPFAM" id="SSF55874">
    <property type="entry name" value="ATPase domain of HSP90 chaperone/DNA topoisomerase II/histidine kinase"/>
    <property type="match status" value="1"/>
</dbReference>
<dbReference type="Pfam" id="PF00069">
    <property type="entry name" value="Pkinase"/>
    <property type="match status" value="1"/>
</dbReference>
<dbReference type="Pfam" id="PF00512">
    <property type="entry name" value="HisKA"/>
    <property type="match status" value="1"/>
</dbReference>
<dbReference type="InterPro" id="IPR029016">
    <property type="entry name" value="GAF-like_dom_sf"/>
</dbReference>
<dbReference type="SMART" id="SM00387">
    <property type="entry name" value="HATPase_c"/>
    <property type="match status" value="1"/>
</dbReference>
<dbReference type="SUPFAM" id="SSF52540">
    <property type="entry name" value="P-loop containing nucleoside triphosphate hydrolases"/>
    <property type="match status" value="1"/>
</dbReference>
<dbReference type="Gene3D" id="3.40.50.300">
    <property type="entry name" value="P-loop containing nucleotide triphosphate hydrolases"/>
    <property type="match status" value="1"/>
</dbReference>
<dbReference type="InterPro" id="IPR036097">
    <property type="entry name" value="HisK_dim/P_sf"/>
</dbReference>
<keyword evidence="3" id="KW-0597">Phosphoprotein</keyword>
<dbReference type="PANTHER" id="PTHR43642">
    <property type="entry name" value="HYBRID SIGNAL TRANSDUCTION HISTIDINE KINASE G"/>
    <property type="match status" value="1"/>
</dbReference>
<comment type="catalytic activity">
    <reaction evidence="1">
        <text>ATP + protein L-histidine = ADP + protein N-phospho-L-histidine.</text>
        <dbReference type="EC" id="2.7.13.3"/>
    </reaction>
</comment>
<dbReference type="InterPro" id="IPR004358">
    <property type="entry name" value="Sig_transdc_His_kin-like_C"/>
</dbReference>
<dbReference type="GO" id="GO:0000155">
    <property type="term" value="F:phosphorelay sensor kinase activity"/>
    <property type="evidence" value="ECO:0007669"/>
    <property type="project" value="InterPro"/>
</dbReference>
<dbReference type="Gene3D" id="1.10.510.10">
    <property type="entry name" value="Transferase(Phosphotransferase) domain 1"/>
    <property type="match status" value="1"/>
</dbReference>
<dbReference type="SUPFAM" id="SSF55781">
    <property type="entry name" value="GAF domain-like"/>
    <property type="match status" value="1"/>
</dbReference>
<feature type="domain" description="Histidine kinase" evidence="6">
    <location>
        <begin position="1534"/>
        <end position="1775"/>
    </location>
</feature>
<evidence type="ECO:0000256" key="3">
    <source>
        <dbReference type="ARBA" id="ARBA00022553"/>
    </source>
</evidence>
<dbReference type="EC" id="2.7.13.3" evidence="2"/>
<dbReference type="PRINTS" id="PR00344">
    <property type="entry name" value="BCTRLSENSOR"/>
</dbReference>
<dbReference type="SMART" id="SM00388">
    <property type="entry name" value="HisKA"/>
    <property type="match status" value="1"/>
</dbReference>
<dbReference type="PROSITE" id="PS50011">
    <property type="entry name" value="PROTEIN_KINASE_DOM"/>
    <property type="match status" value="1"/>
</dbReference>
<reference evidence="7 8" key="1">
    <citation type="submission" date="2014-02" db="EMBL/GenBank/DDBJ databases">
        <title>The small core and large imbalanced accessory genome model reveals a collaborative survival strategy of Sorangium cellulosum strains in nature.</title>
        <authorList>
            <person name="Han K."/>
            <person name="Peng R."/>
            <person name="Blom J."/>
            <person name="Li Y.-Z."/>
        </authorList>
    </citation>
    <scope>NUCLEOTIDE SEQUENCE [LARGE SCALE GENOMIC DNA]</scope>
    <source>
        <strain evidence="7 8">So0011-07</strain>
    </source>
</reference>
<dbReference type="Gene3D" id="1.10.287.130">
    <property type="match status" value="1"/>
</dbReference>
<dbReference type="Proteomes" id="UP000075635">
    <property type="component" value="Unassembled WGS sequence"/>
</dbReference>
<evidence type="ECO:0000256" key="1">
    <source>
        <dbReference type="ARBA" id="ARBA00000085"/>
    </source>
</evidence>
<keyword evidence="4" id="KW-0175">Coiled coil</keyword>
<organism evidence="7 8">
    <name type="scientific">Sorangium cellulosum</name>
    <name type="common">Polyangium cellulosum</name>
    <dbReference type="NCBI Taxonomy" id="56"/>
    <lineage>
        <taxon>Bacteria</taxon>
        <taxon>Pseudomonadati</taxon>
        <taxon>Myxococcota</taxon>
        <taxon>Polyangia</taxon>
        <taxon>Polyangiales</taxon>
        <taxon>Polyangiaceae</taxon>
        <taxon>Sorangium</taxon>
    </lineage>
</organism>
<dbReference type="InterPro" id="IPR003594">
    <property type="entry name" value="HATPase_dom"/>
</dbReference>
<dbReference type="SUPFAM" id="SSF47384">
    <property type="entry name" value="Homodimeric domain of signal transducing histidine kinase"/>
    <property type="match status" value="1"/>
</dbReference>
<dbReference type="Pfam" id="PF13191">
    <property type="entry name" value="AAA_16"/>
    <property type="match status" value="1"/>
</dbReference>
<dbReference type="InterPro" id="IPR005467">
    <property type="entry name" value="His_kinase_dom"/>
</dbReference>
<dbReference type="InterPro" id="IPR027417">
    <property type="entry name" value="P-loop_NTPase"/>
</dbReference>
<proteinExistence type="predicted"/>
<dbReference type="Gene3D" id="3.30.565.10">
    <property type="entry name" value="Histidine kinase-like ATPase, C-terminal domain"/>
    <property type="match status" value="1"/>
</dbReference>
<dbReference type="CDD" id="cd14014">
    <property type="entry name" value="STKc_PknB_like"/>
    <property type="match status" value="1"/>
</dbReference>
<protein>
    <recommendedName>
        <fullName evidence="2">histidine kinase</fullName>
        <ecNumber evidence="2">2.7.13.3</ecNumber>
    </recommendedName>
</protein>